<dbReference type="PROSITE" id="PS51938">
    <property type="entry name" value="SUZ_C"/>
    <property type="match status" value="1"/>
</dbReference>
<comment type="caution">
    <text evidence="3">The sequence shown here is derived from an EMBL/GenBank/DDBJ whole genome shotgun (WGS) entry which is preliminary data.</text>
</comment>
<protein>
    <recommendedName>
        <fullName evidence="2">SUZ-C domain-containing protein</fullName>
    </recommendedName>
</protein>
<evidence type="ECO:0000313" key="4">
    <source>
        <dbReference type="Proteomes" id="UP001152646"/>
    </source>
</evidence>
<dbReference type="Proteomes" id="UP001152646">
    <property type="component" value="Unassembled WGS sequence"/>
</dbReference>
<dbReference type="EMBL" id="CAJVPA010000011">
    <property type="protein sequence ID" value="CAG8224624.1"/>
    <property type="molecule type" value="Genomic_DNA"/>
</dbReference>
<feature type="compositionally biased region" description="Low complexity" evidence="1">
    <location>
        <begin position="301"/>
        <end position="310"/>
    </location>
</feature>
<evidence type="ECO:0000259" key="2">
    <source>
        <dbReference type="PROSITE" id="PS51938"/>
    </source>
</evidence>
<feature type="compositionally biased region" description="Low complexity" evidence="1">
    <location>
        <begin position="277"/>
        <end position="287"/>
    </location>
</feature>
<organism evidence="3 4">
    <name type="scientific">Penicillium salamii</name>
    <dbReference type="NCBI Taxonomy" id="1612424"/>
    <lineage>
        <taxon>Eukaryota</taxon>
        <taxon>Fungi</taxon>
        <taxon>Dikarya</taxon>
        <taxon>Ascomycota</taxon>
        <taxon>Pezizomycotina</taxon>
        <taxon>Eurotiomycetes</taxon>
        <taxon>Eurotiomycetidae</taxon>
        <taxon>Eurotiales</taxon>
        <taxon>Aspergillaceae</taxon>
        <taxon>Penicillium</taxon>
    </lineage>
</organism>
<reference evidence="3" key="1">
    <citation type="submission" date="2021-07" db="EMBL/GenBank/DDBJ databases">
        <authorList>
            <person name="Branca A.L. A."/>
        </authorList>
    </citation>
    <scope>NUCLEOTIDE SEQUENCE</scope>
</reference>
<dbReference type="OrthoDB" id="5422283at2759"/>
<feature type="compositionally biased region" description="Basic and acidic residues" evidence="1">
    <location>
        <begin position="231"/>
        <end position="241"/>
    </location>
</feature>
<proteinExistence type="predicted"/>
<evidence type="ECO:0000313" key="3">
    <source>
        <dbReference type="EMBL" id="CAG8224624.1"/>
    </source>
</evidence>
<feature type="domain" description="SUZ-C" evidence="2">
    <location>
        <begin position="257"/>
        <end position="305"/>
    </location>
</feature>
<feature type="compositionally biased region" description="Low complexity" evidence="1">
    <location>
        <begin position="195"/>
        <end position="219"/>
    </location>
</feature>
<dbReference type="AlphaFoldDB" id="A0A9W4I5B9"/>
<gene>
    <name evidence="3" type="ORF">PSALAMII_LOCUS161</name>
</gene>
<accession>A0A9W4I5B9</accession>
<sequence>MIFFPLLSSPVKLYTFIFAHSSCLLYSVISLCPSFPTPSTFPAMNATGAVPDAWEESWENQADSTPPSEKKVSSKVTKAQRRAQQAEFNRQLWAEADSPETFHFAETRADVPLKQDIKPAVKLLSRKPLLVTRNSSSSGTIDAATAGLSELGVDDDDSEDEKAPEPTPEERHAIALKNREEKQRKYEEVRERLFGSPSATASGTSSPGSTTPPRQNSHSGEGRGRGKGRGGGRDHREKKDSSAPSKSKHLYDPATSAKPNAPFGRGGRQLERNGSDPLAPQQPQQPLRNPRGPDASGRGGFNFNRGARTS</sequence>
<evidence type="ECO:0000256" key="1">
    <source>
        <dbReference type="SAM" id="MobiDB-lite"/>
    </source>
</evidence>
<feature type="region of interest" description="Disordered" evidence="1">
    <location>
        <begin position="149"/>
        <end position="310"/>
    </location>
</feature>
<feature type="region of interest" description="Disordered" evidence="1">
    <location>
        <begin position="56"/>
        <end position="80"/>
    </location>
</feature>
<name>A0A9W4I5B9_9EURO</name>
<dbReference type="InterPro" id="IPR024642">
    <property type="entry name" value="SUZ-C"/>
</dbReference>
<feature type="compositionally biased region" description="Basic and acidic residues" evidence="1">
    <location>
        <begin position="161"/>
        <end position="193"/>
    </location>
</feature>